<keyword evidence="6 11" id="KW-0479">Metal-binding</keyword>
<keyword evidence="4 11" id="KW-0312">Gluconeogenesis</keyword>
<evidence type="ECO:0000256" key="4">
    <source>
        <dbReference type="ARBA" id="ARBA00022432"/>
    </source>
</evidence>
<evidence type="ECO:0000256" key="11">
    <source>
        <dbReference type="RuleBase" id="RU366059"/>
    </source>
</evidence>
<feature type="domain" description="Serine dehydratase-like alpha subunit" evidence="12">
    <location>
        <begin position="186"/>
        <end position="452"/>
    </location>
</feature>
<dbReference type="Proteomes" id="UP001237292">
    <property type="component" value="Chromosome"/>
</dbReference>
<dbReference type="PANTHER" id="PTHR30182:SF1">
    <property type="entry name" value="L-SERINE DEHYDRATASE 1"/>
    <property type="match status" value="1"/>
</dbReference>
<evidence type="ECO:0000256" key="9">
    <source>
        <dbReference type="ARBA" id="ARBA00023239"/>
    </source>
</evidence>
<dbReference type="SUPFAM" id="SSF143548">
    <property type="entry name" value="Serine metabolism enzymes domain"/>
    <property type="match status" value="1"/>
</dbReference>
<dbReference type="GO" id="GO:0003941">
    <property type="term" value="F:L-serine ammonia-lyase activity"/>
    <property type="evidence" value="ECO:0007669"/>
    <property type="project" value="UniProtKB-EC"/>
</dbReference>
<sequence>MAISVFDLFKIGIGPSSSHTVGPMRAAALFVQALGQRQQLEQVRRIEVRLYGSLSATGIGHGSDNAVIMGLMGEWPDAIDPSLIGTRIDLLRETSTLLLDGRLPLPFVWSRDMLLLEQNLPFHPNAMTLVAEGEGGELHRDTYYSVGGGFVVDQAQADSGVADLDRSELPYDFSSAVELLELCRRHNLRVAELMLANEKTWRSEDEIRSGLMALWRAMQDCVEQGLKHEGTLPGGLNVRRRAAKLHRSLQELNKPNVIGSTLSAMEWVNLYALAVNEENAAGGRMVTAPTNGAAGIIPAVLHYFMKFSEEVTDANVVDFFLGAAAIGILCKKNASISGAEVGCQGEVGSACAMAAAGLAEILGASPEQLCNAAEIGLEHNLGLTCDPVGGLVQVPCIERNAIAAVKAINAAQMALRGDGQHFISLDRVIRTMRDTGADMHDKYKETSRGGLAVSAVEC</sequence>
<protein>
    <recommendedName>
        <fullName evidence="11">L-serine dehydratase</fullName>
        <ecNumber evidence="11">4.3.1.17</ecNumber>
    </recommendedName>
</protein>
<evidence type="ECO:0000256" key="10">
    <source>
        <dbReference type="ARBA" id="ARBA00049406"/>
    </source>
</evidence>
<dbReference type="EC" id="4.3.1.17" evidence="11"/>
<feature type="domain" description="Serine dehydratase beta chain" evidence="13">
    <location>
        <begin position="4"/>
        <end position="155"/>
    </location>
</feature>
<dbReference type="InterPro" id="IPR005130">
    <property type="entry name" value="Ser_deHydtase-like_asu"/>
</dbReference>
<dbReference type="NCBIfam" id="TIGR00720">
    <property type="entry name" value="sda_mono"/>
    <property type="match status" value="1"/>
</dbReference>
<keyword evidence="8 11" id="KW-0411">Iron-sulfur</keyword>
<comment type="catalytic activity">
    <reaction evidence="10 11">
        <text>L-serine = pyruvate + NH4(+)</text>
        <dbReference type="Rhea" id="RHEA:19169"/>
        <dbReference type="ChEBI" id="CHEBI:15361"/>
        <dbReference type="ChEBI" id="CHEBI:28938"/>
        <dbReference type="ChEBI" id="CHEBI:33384"/>
        <dbReference type="EC" id="4.3.1.17"/>
    </reaction>
</comment>
<dbReference type="InterPro" id="IPR029009">
    <property type="entry name" value="ASB_dom_sf"/>
</dbReference>
<gene>
    <name evidence="14" type="ORF">QL104_29145</name>
</gene>
<accession>A0ABY9NFN8</accession>
<evidence type="ECO:0000256" key="7">
    <source>
        <dbReference type="ARBA" id="ARBA00023004"/>
    </source>
</evidence>
<evidence type="ECO:0000256" key="1">
    <source>
        <dbReference type="ARBA" id="ARBA00001966"/>
    </source>
</evidence>
<evidence type="ECO:0000313" key="14">
    <source>
        <dbReference type="EMBL" id="WMN17364.1"/>
    </source>
</evidence>
<evidence type="ECO:0000256" key="2">
    <source>
        <dbReference type="ARBA" id="ARBA00004742"/>
    </source>
</evidence>
<comment type="similarity">
    <text evidence="3 11">Belongs to the iron-sulfur dependent L-serine dehydratase family.</text>
</comment>
<organism evidence="14 15">
    <name type="scientific">Pseudomonas piscis</name>
    <dbReference type="NCBI Taxonomy" id="2614538"/>
    <lineage>
        <taxon>Bacteria</taxon>
        <taxon>Pseudomonadati</taxon>
        <taxon>Pseudomonadota</taxon>
        <taxon>Gammaproteobacteria</taxon>
        <taxon>Pseudomonadales</taxon>
        <taxon>Pseudomonadaceae</taxon>
        <taxon>Pseudomonas</taxon>
    </lineage>
</organism>
<dbReference type="InterPro" id="IPR005131">
    <property type="entry name" value="Ser_deHydtase_bsu"/>
</dbReference>
<evidence type="ECO:0000259" key="13">
    <source>
        <dbReference type="Pfam" id="PF03315"/>
    </source>
</evidence>
<comment type="cofactor">
    <cofactor evidence="1 11">
        <name>[4Fe-4S] cluster</name>
        <dbReference type="ChEBI" id="CHEBI:49883"/>
    </cofactor>
</comment>
<proteinExistence type="inferred from homology"/>
<dbReference type="RefSeq" id="WP_085594556.1">
    <property type="nucleotide sequence ID" value="NZ_CP133164.1"/>
</dbReference>
<keyword evidence="9 11" id="KW-0456">Lyase</keyword>
<keyword evidence="15" id="KW-1185">Reference proteome</keyword>
<dbReference type="InterPro" id="IPR051318">
    <property type="entry name" value="Fe-S_L-Ser"/>
</dbReference>
<comment type="pathway">
    <text evidence="2">Carbohydrate biosynthesis; gluconeogenesis.</text>
</comment>
<dbReference type="Gene3D" id="3.30.1330.90">
    <property type="entry name" value="D-3-phosphoglycerate dehydrogenase, domain 3"/>
    <property type="match status" value="1"/>
</dbReference>
<keyword evidence="5 11" id="KW-0004">4Fe-4S</keyword>
<evidence type="ECO:0000256" key="3">
    <source>
        <dbReference type="ARBA" id="ARBA00008636"/>
    </source>
</evidence>
<keyword evidence="7 11" id="KW-0408">Iron</keyword>
<dbReference type="PANTHER" id="PTHR30182">
    <property type="entry name" value="L-SERINE DEHYDRATASE"/>
    <property type="match status" value="1"/>
</dbReference>
<evidence type="ECO:0000256" key="8">
    <source>
        <dbReference type="ARBA" id="ARBA00023014"/>
    </source>
</evidence>
<evidence type="ECO:0000313" key="15">
    <source>
        <dbReference type="Proteomes" id="UP001237292"/>
    </source>
</evidence>
<evidence type="ECO:0000259" key="12">
    <source>
        <dbReference type="Pfam" id="PF03313"/>
    </source>
</evidence>
<evidence type="ECO:0000256" key="5">
    <source>
        <dbReference type="ARBA" id="ARBA00022485"/>
    </source>
</evidence>
<dbReference type="Pfam" id="PF03313">
    <property type="entry name" value="SDH_alpha"/>
    <property type="match status" value="1"/>
</dbReference>
<name>A0ABY9NFN8_9PSED</name>
<dbReference type="Pfam" id="PF03315">
    <property type="entry name" value="SDH_beta"/>
    <property type="match status" value="1"/>
</dbReference>
<evidence type="ECO:0000256" key="6">
    <source>
        <dbReference type="ARBA" id="ARBA00022723"/>
    </source>
</evidence>
<reference evidence="14 15" key="1">
    <citation type="journal article" date="2023" name="Access Microbiol">
        <title>The genome of a steinernematid-associated Pseudomonas piscis bacterium encodes the biosynthesis of insect toxins.</title>
        <authorList>
            <person name="Awori R.M."/>
            <person name="Hendre P."/>
            <person name="Amugune N.O."/>
        </authorList>
    </citation>
    <scope>NUCLEOTIDE SEQUENCE [LARGE SCALE GENOMIC DNA]</scope>
    <source>
        <strain evidence="14 15">75</strain>
    </source>
</reference>
<dbReference type="InterPro" id="IPR004644">
    <property type="entry name" value="Fe-S_L-Ser_mono"/>
</dbReference>
<dbReference type="EMBL" id="CP133164">
    <property type="protein sequence ID" value="WMN17364.1"/>
    <property type="molecule type" value="Genomic_DNA"/>
</dbReference>